<accession>F8V5F0</accession>
<name>F8V5F0_MIMIV</name>
<evidence type="ECO:0000313" key="1">
    <source>
        <dbReference type="EMBL" id="AEJ34504.1"/>
    </source>
</evidence>
<evidence type="ECO:0000313" key="2">
    <source>
        <dbReference type="Proteomes" id="UP000240552"/>
    </source>
</evidence>
<organismHost>
    <name type="scientific">Acanthamoeba polyphaga</name>
    <name type="common">Amoeba</name>
    <dbReference type="NCBI Taxonomy" id="5757"/>
</organismHost>
<gene>
    <name evidence="1" type="primary">R267a</name>
    <name evidence="1" type="ORF">MIMI_R267a</name>
</gene>
<dbReference type="Proteomes" id="UP000240552">
    <property type="component" value="Segment"/>
</dbReference>
<proteinExistence type="predicted"/>
<sequence length="119" mass="13813">MPDKFNLTGSCVKGGFYFTNARNIFNYLEYNGYVGYYVREVYLPISDPEFIMVKDPDNDKSFMIMMNDPPGDKWRANKIILGSKLELSKLDTIKYLIQEGADPIIRNNLLIRWAVKMVT</sequence>
<protein>
    <submittedName>
        <fullName evidence="1">Ankyrin-containing protein</fullName>
    </submittedName>
</protein>
<organism evidence="1 2">
    <name type="scientific">Acanthamoeba polyphaga mimivirus</name>
    <name type="common">APMV</name>
    <dbReference type="NCBI Taxonomy" id="212035"/>
    <lineage>
        <taxon>Viruses</taxon>
        <taxon>Varidnaviria</taxon>
        <taxon>Bamfordvirae</taxon>
        <taxon>Nucleocytoviricota</taxon>
        <taxon>Megaviricetes</taxon>
        <taxon>Imitervirales</taxon>
        <taxon>Mimiviridae</taxon>
        <taxon>Megamimivirinae</taxon>
        <taxon>Mimivirus</taxon>
        <taxon>Mimivirus bradfordmassiliense</taxon>
    </lineage>
</organism>
<reference evidence="1 2" key="1">
    <citation type="journal article" date="2011" name="Proc. Natl. Acad. Sci. U.S.A.">
        <title>Mimivirus shows dramatic genome reduction after intraamoebal culture.</title>
        <authorList>
            <person name="Boyer M."/>
            <person name="Azza S."/>
            <person name="Barrassi L."/>
            <person name="Klose T."/>
            <person name="Campocasso A."/>
            <person name="Pagnier I."/>
            <person name="Fournous G."/>
            <person name="Borg A."/>
            <person name="Robert C."/>
            <person name="Zhang X."/>
            <person name="Desnues C."/>
            <person name="Henrissat B."/>
            <person name="Rossmann M.G."/>
            <person name="La Scola B."/>
            <person name="Raoult D."/>
        </authorList>
    </citation>
    <scope>NUCLEOTIDE SEQUENCE [LARGE SCALE GENOMIC DNA]</scope>
    <source>
        <strain evidence="1">M4</strain>
    </source>
</reference>
<dbReference type="EMBL" id="JN036606">
    <property type="protein sequence ID" value="AEJ34504.1"/>
    <property type="molecule type" value="Genomic_DNA"/>
</dbReference>